<keyword evidence="3" id="KW-0862">Zinc</keyword>
<dbReference type="InterPro" id="IPR011032">
    <property type="entry name" value="GroES-like_sf"/>
</dbReference>
<keyword evidence="2" id="KW-0479">Metal-binding</keyword>
<evidence type="ECO:0000256" key="1">
    <source>
        <dbReference type="ARBA" id="ARBA00001947"/>
    </source>
</evidence>
<keyword evidence="4" id="KW-0560">Oxidoreductase</keyword>
<dbReference type="SUPFAM" id="SSF51735">
    <property type="entry name" value="NAD(P)-binding Rossmann-fold domains"/>
    <property type="match status" value="1"/>
</dbReference>
<name>Q9R6Q5_STUST</name>
<dbReference type="InterPro" id="IPR002328">
    <property type="entry name" value="ADH_Zn_CS"/>
</dbReference>
<dbReference type="AlphaFoldDB" id="Q9R6Q5"/>
<organism evidence="6">
    <name type="scientific">Stutzerimonas stutzeri</name>
    <name type="common">Pseudomonas stutzeri</name>
    <dbReference type="NCBI Taxonomy" id="316"/>
    <lineage>
        <taxon>Bacteria</taxon>
        <taxon>Pseudomonadati</taxon>
        <taxon>Pseudomonadota</taxon>
        <taxon>Gammaproteobacteria</taxon>
        <taxon>Pseudomonadales</taxon>
        <taxon>Pseudomonadaceae</taxon>
        <taxon>Stutzerimonas</taxon>
    </lineage>
</organism>
<comment type="cofactor">
    <cofactor evidence="1">
        <name>Zn(2+)</name>
        <dbReference type="ChEBI" id="CHEBI:29105"/>
    </cofactor>
</comment>
<evidence type="ECO:0000256" key="3">
    <source>
        <dbReference type="ARBA" id="ARBA00022833"/>
    </source>
</evidence>
<evidence type="ECO:0000256" key="4">
    <source>
        <dbReference type="ARBA" id="ARBA00023002"/>
    </source>
</evidence>
<dbReference type="PANTHER" id="PTHR42813">
    <property type="entry name" value="ZINC-TYPE ALCOHOL DEHYDROGENASE-LIKE"/>
    <property type="match status" value="1"/>
</dbReference>
<dbReference type="GO" id="GO:0016491">
    <property type="term" value="F:oxidoreductase activity"/>
    <property type="evidence" value="ECO:0007669"/>
    <property type="project" value="UniProtKB-KW"/>
</dbReference>
<accession>Q9R6Q5</accession>
<evidence type="ECO:0000259" key="5">
    <source>
        <dbReference type="Pfam" id="PF08240"/>
    </source>
</evidence>
<dbReference type="InterPro" id="IPR013154">
    <property type="entry name" value="ADH-like_N"/>
</dbReference>
<dbReference type="InterPro" id="IPR036291">
    <property type="entry name" value="NAD(P)-bd_dom_sf"/>
</dbReference>
<reference evidence="6" key="2">
    <citation type="journal article" date="1999" name="Appl. Environ. Microbiol.">
        <title>Identification of the Pseudomonas stutzeri OX1 toluene-o-xylene monooxygenase regulatory gene (touR) and of its cognate promoter.</title>
        <authorList>
            <person name="Arenghi F.L.G."/>
            <person name="Pinti M."/>
            <person name="Galli E."/>
            <person name="Barbieri P."/>
        </authorList>
    </citation>
    <scope>NUCLEOTIDE SEQUENCE</scope>
    <source>
        <strain evidence="6">OX1</strain>
    </source>
</reference>
<dbReference type="GO" id="GO:0008270">
    <property type="term" value="F:zinc ion binding"/>
    <property type="evidence" value="ECO:0007669"/>
    <property type="project" value="InterPro"/>
</dbReference>
<evidence type="ECO:0000256" key="2">
    <source>
        <dbReference type="ARBA" id="ARBA00022723"/>
    </source>
</evidence>
<evidence type="ECO:0000313" key="6">
    <source>
        <dbReference type="EMBL" id="CAB52210.1"/>
    </source>
</evidence>
<reference evidence="6" key="3">
    <citation type="submission" date="2003-02" db="EMBL/GenBank/DDBJ databases">
        <authorList>
            <person name="Bertoni G."/>
        </authorList>
    </citation>
    <scope>NUCLEOTIDE SEQUENCE</scope>
    <source>
        <strain evidence="6">OX1</strain>
    </source>
</reference>
<dbReference type="EMBL" id="AJ005663">
    <property type="protein sequence ID" value="CAB52210.1"/>
    <property type="molecule type" value="Genomic_DNA"/>
</dbReference>
<proteinExistence type="predicted"/>
<dbReference type="PROSITE" id="PS00059">
    <property type="entry name" value="ADH_ZINC"/>
    <property type="match status" value="1"/>
</dbReference>
<dbReference type="Pfam" id="PF08240">
    <property type="entry name" value="ADH_N"/>
    <property type="match status" value="1"/>
</dbReference>
<sequence length="258" mass="27917">MRALFDYGPEDIRATNIQDPRLNDDHAMLVEVSATSICGSDLHVYRGVLDSMMEKGRSQTGHELIGRVKEIGKDVGRFKPGDRVSMAYSCSCGDCYMCNVGQTAHCETTNKAVYGFGVPFGDLNGTHAEALILPMPTRTPSRCPTQFQIRAGLMLSCNLPSAIIANKLADIAPGENVALIGCGPTGLMCLDIALQKSAGTVVAMDKVAHRLSVAAKKGAVPINPSDSDWMEKHSRKQARGVLTKSLKWLGIPKGYRWH</sequence>
<dbReference type="PANTHER" id="PTHR42813:SF2">
    <property type="entry name" value="DEHYDROGENASE, ZINC-CONTAINING, PUTATIVE (AFU_ORTHOLOGUE AFUA_2G02810)-RELATED"/>
    <property type="match status" value="1"/>
</dbReference>
<feature type="domain" description="Alcohol dehydrogenase-like N-terminal" evidence="5">
    <location>
        <begin position="25"/>
        <end position="134"/>
    </location>
</feature>
<dbReference type="SUPFAM" id="SSF50129">
    <property type="entry name" value="GroES-like"/>
    <property type="match status" value="1"/>
</dbReference>
<dbReference type="Gene3D" id="3.90.180.10">
    <property type="entry name" value="Medium-chain alcohol dehydrogenases, catalytic domain"/>
    <property type="match status" value="1"/>
</dbReference>
<protein>
    <recommendedName>
        <fullName evidence="5">Alcohol dehydrogenase-like N-terminal domain-containing protein</fullName>
    </recommendedName>
</protein>
<reference evidence="6" key="1">
    <citation type="journal article" date="1998" name="Appl. Environ. Microbiol.">
        <title>Analysis of the gene cluster encoding toluene/o-xylene monooxygenase from Pseudomonas stutzeri OX1.</title>
        <authorList>
            <person name="Bertoni G."/>
            <person name="Martino M."/>
            <person name="Galli E."/>
            <person name="Barbieri P."/>
        </authorList>
    </citation>
    <scope>NUCLEOTIDE SEQUENCE</scope>
    <source>
        <strain evidence="6">OX1</strain>
    </source>
</reference>
<dbReference type="Gene3D" id="3.40.50.720">
    <property type="entry name" value="NAD(P)-binding Rossmann-like Domain"/>
    <property type="match status" value="1"/>
</dbReference>